<feature type="binding site" evidence="11">
    <location>
        <position position="324"/>
    </location>
    <ligand>
        <name>GTP</name>
        <dbReference type="ChEBI" id="CHEBI:37565"/>
    </ligand>
</feature>
<keyword evidence="6 11" id="KW-0378">Hydrolase</keyword>
<dbReference type="Gene3D" id="3.40.50.10990">
    <property type="entry name" value="GTP cyclohydrolase II"/>
    <property type="match status" value="1"/>
</dbReference>
<comment type="similarity">
    <text evidence="11">Belongs to the GTP cyclohydrolase II family.</text>
</comment>
<name>A0A1H8TJQ9_9GAMM</name>
<evidence type="ECO:0000256" key="2">
    <source>
        <dbReference type="ARBA" id="ARBA00005520"/>
    </source>
</evidence>
<dbReference type="Proteomes" id="UP000199657">
    <property type="component" value="Unassembled WGS sequence"/>
</dbReference>
<keyword evidence="7 11" id="KW-0862">Zinc</keyword>
<reference evidence="13 14" key="1">
    <citation type="submission" date="2016-10" db="EMBL/GenBank/DDBJ databases">
        <authorList>
            <person name="de Groot N.N."/>
        </authorList>
    </citation>
    <scope>NUCLEOTIDE SEQUENCE [LARGE SCALE GENOMIC DNA]</scope>
    <source>
        <strain evidence="13 14">CGMCC 1.6291</strain>
    </source>
</reference>
<dbReference type="SUPFAM" id="SSF142695">
    <property type="entry name" value="RibA-like"/>
    <property type="match status" value="1"/>
</dbReference>
<keyword evidence="14" id="KW-1185">Reference proteome</keyword>
<protein>
    <recommendedName>
        <fullName evidence="11">GTP cyclohydrolase-2</fullName>
        <ecNumber evidence="11">3.5.4.25</ecNumber>
    </recommendedName>
    <alternativeName>
        <fullName evidence="11">GTP cyclohydrolase II</fullName>
    </alternativeName>
</protein>
<dbReference type="AlphaFoldDB" id="A0A1H8TJQ9"/>
<evidence type="ECO:0000256" key="4">
    <source>
        <dbReference type="ARBA" id="ARBA00022723"/>
    </source>
</evidence>
<dbReference type="OrthoDB" id="9793111at2"/>
<evidence type="ECO:0000259" key="12">
    <source>
        <dbReference type="Pfam" id="PF00925"/>
    </source>
</evidence>
<feature type="binding site" evidence="11">
    <location>
        <position position="224"/>
    </location>
    <ligand>
        <name>Zn(2+)</name>
        <dbReference type="ChEBI" id="CHEBI:29105"/>
        <note>catalytic</note>
    </ligand>
</feature>
<feature type="binding site" evidence="11">
    <location>
        <begin position="262"/>
        <end position="264"/>
    </location>
    <ligand>
        <name>GTP</name>
        <dbReference type="ChEBI" id="CHEBI:37565"/>
    </ligand>
</feature>
<dbReference type="GO" id="GO:0009231">
    <property type="term" value="P:riboflavin biosynthetic process"/>
    <property type="evidence" value="ECO:0007669"/>
    <property type="project" value="UniProtKB-UniRule"/>
</dbReference>
<keyword evidence="8 11" id="KW-0342">GTP-binding</keyword>
<evidence type="ECO:0000256" key="1">
    <source>
        <dbReference type="ARBA" id="ARBA00004853"/>
    </source>
</evidence>
<evidence type="ECO:0000256" key="6">
    <source>
        <dbReference type="ARBA" id="ARBA00022801"/>
    </source>
</evidence>
<feature type="binding site" evidence="11">
    <location>
        <position position="319"/>
    </location>
    <ligand>
        <name>GTP</name>
        <dbReference type="ChEBI" id="CHEBI:37565"/>
    </ligand>
</feature>
<evidence type="ECO:0000313" key="14">
    <source>
        <dbReference type="Proteomes" id="UP000199657"/>
    </source>
</evidence>
<feature type="active site" description="Proton acceptor" evidence="11">
    <location>
        <position position="296"/>
    </location>
</feature>
<dbReference type="EC" id="3.5.4.25" evidence="11"/>
<dbReference type="InterPro" id="IPR000926">
    <property type="entry name" value="RibA"/>
</dbReference>
<dbReference type="GO" id="GO:0005829">
    <property type="term" value="C:cytosol"/>
    <property type="evidence" value="ECO:0007669"/>
    <property type="project" value="TreeGrafter"/>
</dbReference>
<keyword evidence="5 11" id="KW-0547">Nucleotide-binding</keyword>
<comment type="cofactor">
    <cofactor evidence="11">
        <name>Zn(2+)</name>
        <dbReference type="ChEBI" id="CHEBI:29105"/>
    </cofactor>
    <text evidence="11">Binds 1 zinc ion per subunit.</text>
</comment>
<proteinExistence type="inferred from homology"/>
<dbReference type="STRING" id="406100.SAMN04488052_104241"/>
<dbReference type="NCBIfam" id="NF001591">
    <property type="entry name" value="PRK00393.1"/>
    <property type="match status" value="1"/>
</dbReference>
<dbReference type="PANTHER" id="PTHR21327:SF18">
    <property type="entry name" value="3,4-DIHYDROXY-2-BUTANONE 4-PHOSPHATE SYNTHASE"/>
    <property type="match status" value="1"/>
</dbReference>
<evidence type="ECO:0000313" key="13">
    <source>
        <dbReference type="EMBL" id="SEO91016.1"/>
    </source>
</evidence>
<evidence type="ECO:0000256" key="11">
    <source>
        <dbReference type="HAMAP-Rule" id="MF_00179"/>
    </source>
</evidence>
<dbReference type="InterPro" id="IPR032677">
    <property type="entry name" value="GTP_cyclohydro_II"/>
</dbReference>
<comment type="similarity">
    <text evidence="2">In the N-terminal section; belongs to the DHBP synthase family.</text>
</comment>
<sequence>MQQAERAIFDLRRGQPIRVTSDGDSPDAVATAVETLTPATLDYLRTLAPGGHPALIITPNRARALGMEPGNAPAIRLPLRDDVAVADVRSLATVVCEHDHHRASADLEPADEAEYAALHLARAGKLLPAVVAIPVPATESDTVDRLQADGTILGVDATPALAVAASPRLEVAHVSDASVPLEDADATRFILFREANGLLEHIAVLIGDQAQWPDPLPIRMHSSCLTGDLFGSLRCDCGEQLRNSVRTIDQAGGGILLYLAQEGRGIGLANKLRAYTLQDSGMDTVEADCSLGFGSDERRYEAAVEMLRHLKVSRVCLLTNNPLKIEALEDGGITVVERRPLHGSLNPHNVRYLNTKAERAGHWLDELLSRALPGK</sequence>
<comment type="function">
    <text evidence="9 11">Catalyzes the conversion of GTP to 2,5-diamino-6-ribosylamino-4(3H)-pyrimidinone 5'-phosphate (DARP), formate and pyrophosphate.</text>
</comment>
<dbReference type="GO" id="GO:0005525">
    <property type="term" value="F:GTP binding"/>
    <property type="evidence" value="ECO:0007669"/>
    <property type="project" value="UniProtKB-KW"/>
</dbReference>
<feature type="domain" description="GTP cyclohydrolase II" evidence="12">
    <location>
        <begin position="176"/>
        <end position="340"/>
    </location>
</feature>
<dbReference type="InterPro" id="IPR036144">
    <property type="entry name" value="RibA-like_sf"/>
</dbReference>
<dbReference type="PANTHER" id="PTHR21327">
    <property type="entry name" value="GTP CYCLOHYDROLASE II-RELATED"/>
    <property type="match status" value="1"/>
</dbReference>
<dbReference type="HAMAP" id="MF_00179">
    <property type="entry name" value="RibA"/>
    <property type="match status" value="1"/>
</dbReference>
<keyword evidence="3 11" id="KW-0686">Riboflavin biosynthesis</keyword>
<feature type="active site" description="Nucleophile" evidence="11">
    <location>
        <position position="298"/>
    </location>
</feature>
<evidence type="ECO:0000256" key="3">
    <source>
        <dbReference type="ARBA" id="ARBA00022619"/>
    </source>
</evidence>
<dbReference type="Pfam" id="PF00925">
    <property type="entry name" value="GTP_cyclohydro2"/>
    <property type="match status" value="1"/>
</dbReference>
<feature type="binding site" evidence="11">
    <location>
        <position position="240"/>
    </location>
    <ligand>
        <name>GTP</name>
        <dbReference type="ChEBI" id="CHEBI:37565"/>
    </ligand>
</feature>
<evidence type="ECO:0000256" key="7">
    <source>
        <dbReference type="ARBA" id="ARBA00022833"/>
    </source>
</evidence>
<evidence type="ECO:0000256" key="9">
    <source>
        <dbReference type="ARBA" id="ARBA00043932"/>
    </source>
</evidence>
<dbReference type="EMBL" id="FOEG01000004">
    <property type="protein sequence ID" value="SEO91016.1"/>
    <property type="molecule type" value="Genomic_DNA"/>
</dbReference>
<keyword evidence="4 11" id="KW-0479">Metal-binding</keyword>
<dbReference type="UniPathway" id="UPA00275">
    <property type="reaction ID" value="UER00400"/>
</dbReference>
<dbReference type="GO" id="GO:0003935">
    <property type="term" value="F:GTP cyclohydrolase II activity"/>
    <property type="evidence" value="ECO:0007669"/>
    <property type="project" value="UniProtKB-UniRule"/>
</dbReference>
<comment type="catalytic activity">
    <reaction evidence="10 11">
        <text>GTP + 4 H2O = 2,5-diamino-6-hydroxy-4-(5-phosphoribosylamino)-pyrimidine + formate + 2 phosphate + 3 H(+)</text>
        <dbReference type="Rhea" id="RHEA:23704"/>
        <dbReference type="ChEBI" id="CHEBI:15377"/>
        <dbReference type="ChEBI" id="CHEBI:15378"/>
        <dbReference type="ChEBI" id="CHEBI:15740"/>
        <dbReference type="ChEBI" id="CHEBI:37565"/>
        <dbReference type="ChEBI" id="CHEBI:43474"/>
        <dbReference type="ChEBI" id="CHEBI:58614"/>
        <dbReference type="EC" id="3.5.4.25"/>
    </reaction>
</comment>
<evidence type="ECO:0000256" key="10">
    <source>
        <dbReference type="ARBA" id="ARBA00049295"/>
    </source>
</evidence>
<dbReference type="FunFam" id="3.40.50.10990:FF:000001">
    <property type="entry name" value="Riboflavin biosynthesis protein RibBA"/>
    <property type="match status" value="1"/>
</dbReference>
<feature type="binding site" evidence="11">
    <location>
        <position position="235"/>
    </location>
    <ligand>
        <name>Zn(2+)</name>
        <dbReference type="ChEBI" id="CHEBI:29105"/>
        <note>catalytic</note>
    </ligand>
</feature>
<gene>
    <name evidence="11" type="primary">ribA</name>
    <name evidence="13" type="ORF">SAMN04488052_104241</name>
</gene>
<feature type="binding site" evidence="11">
    <location>
        <begin position="219"/>
        <end position="223"/>
    </location>
    <ligand>
        <name>GTP</name>
        <dbReference type="ChEBI" id="CHEBI:37565"/>
    </ligand>
</feature>
<evidence type="ECO:0000256" key="5">
    <source>
        <dbReference type="ARBA" id="ARBA00022741"/>
    </source>
</evidence>
<organism evidence="13 14">
    <name type="scientific">Aquisalimonas asiatica</name>
    <dbReference type="NCBI Taxonomy" id="406100"/>
    <lineage>
        <taxon>Bacteria</taxon>
        <taxon>Pseudomonadati</taxon>
        <taxon>Pseudomonadota</taxon>
        <taxon>Gammaproteobacteria</taxon>
        <taxon>Chromatiales</taxon>
        <taxon>Ectothiorhodospiraceae</taxon>
        <taxon>Aquisalimonas</taxon>
    </lineage>
</organism>
<evidence type="ECO:0000256" key="8">
    <source>
        <dbReference type="ARBA" id="ARBA00023134"/>
    </source>
</evidence>
<dbReference type="RefSeq" id="WP_091643600.1">
    <property type="nucleotide sequence ID" value="NZ_FOEG01000004.1"/>
</dbReference>
<comment type="pathway">
    <text evidence="1 11">Cofactor biosynthesis; riboflavin biosynthesis; 5-amino-6-(D-ribitylamino)uracil from GTP: step 1/4.</text>
</comment>
<accession>A0A1H8TJQ9</accession>
<dbReference type="CDD" id="cd00641">
    <property type="entry name" value="GTP_cyclohydro2"/>
    <property type="match status" value="1"/>
</dbReference>
<dbReference type="GO" id="GO:0008270">
    <property type="term" value="F:zinc ion binding"/>
    <property type="evidence" value="ECO:0007669"/>
    <property type="project" value="UniProtKB-UniRule"/>
</dbReference>
<feature type="binding site" evidence="11">
    <location>
        <position position="237"/>
    </location>
    <ligand>
        <name>Zn(2+)</name>
        <dbReference type="ChEBI" id="CHEBI:29105"/>
        <note>catalytic</note>
    </ligand>
</feature>
<feature type="binding site" evidence="11">
    <location>
        <position position="284"/>
    </location>
    <ligand>
        <name>GTP</name>
        <dbReference type="ChEBI" id="CHEBI:37565"/>
    </ligand>
</feature>